<organism evidence="2 3">
    <name type="scientific">Thraustotheca clavata</name>
    <dbReference type="NCBI Taxonomy" id="74557"/>
    <lineage>
        <taxon>Eukaryota</taxon>
        <taxon>Sar</taxon>
        <taxon>Stramenopiles</taxon>
        <taxon>Oomycota</taxon>
        <taxon>Saprolegniomycetes</taxon>
        <taxon>Saprolegniales</taxon>
        <taxon>Achlyaceae</taxon>
        <taxon>Thraustotheca</taxon>
    </lineage>
</organism>
<proteinExistence type="predicted"/>
<feature type="transmembrane region" description="Helical" evidence="1">
    <location>
        <begin position="27"/>
        <end position="47"/>
    </location>
</feature>
<comment type="caution">
    <text evidence="2">The sequence shown here is derived from an EMBL/GenBank/DDBJ whole genome shotgun (WGS) entry which is preliminary data.</text>
</comment>
<sequence length="434" mass="46170">MEHNDVINDSASDTDTEVSVAKAPAPLWAYAILVVAVIAMSSGGVWFALLTETPPFMQSFWRLILTAFVQFFGLIYELKTDKTLDAAFWRRYKSAIPLIAVIGIALGMHFGAWGWSVAHTSLLDSLLLVTTTPLLLVTLMSVRSLFRSLQARMAPNTTVTEQSVQLGAIVLTPRCGDGEYSLHSVDHDNYPQPFLDDGAMSIEYSACPTEKEAVAPTLFQLVCCPVKPLPPTVLEAIGAVVGFLGVVVLLVFDTSSSDAGHDPTLAGNAAALFGAATVLVYFEGGSTCRTWMPLFIYAFPVTFIASIFIGVASLSFENTTFVGLGPNALFGFLGAWDRFGLALGSALVSGIAGHTFANLAVKHVSALLISVGILWEPVIGSVIGWLVNVQGAPGASAVAATPILMVGALLVTVGGRNSGFQIGEWFKTKCCRRQ</sequence>
<feature type="transmembrane region" description="Helical" evidence="1">
    <location>
        <begin position="127"/>
        <end position="146"/>
    </location>
</feature>
<feature type="transmembrane region" description="Helical" evidence="1">
    <location>
        <begin position="96"/>
        <end position="115"/>
    </location>
</feature>
<protein>
    <recommendedName>
        <fullName evidence="4">Drug/Metabolite Transporter (DMT) Superfamily</fullName>
    </recommendedName>
</protein>
<feature type="transmembrane region" description="Helical" evidence="1">
    <location>
        <begin position="59"/>
        <end position="76"/>
    </location>
</feature>
<keyword evidence="3" id="KW-1185">Reference proteome</keyword>
<evidence type="ECO:0000313" key="2">
    <source>
        <dbReference type="EMBL" id="OQS02699.1"/>
    </source>
</evidence>
<keyword evidence="1" id="KW-0812">Transmembrane</keyword>
<name>A0A1V9ZXK0_9STRA</name>
<dbReference type="PANTHER" id="PTHR22911:SF76">
    <property type="entry name" value="EAMA DOMAIN-CONTAINING PROTEIN"/>
    <property type="match status" value="1"/>
</dbReference>
<dbReference type="GO" id="GO:0016020">
    <property type="term" value="C:membrane"/>
    <property type="evidence" value="ECO:0007669"/>
    <property type="project" value="TreeGrafter"/>
</dbReference>
<reference evidence="2 3" key="1">
    <citation type="journal article" date="2014" name="Genome Biol. Evol.">
        <title>The secreted proteins of Achlya hypogyna and Thraustotheca clavata identify the ancestral oomycete secretome and reveal gene acquisitions by horizontal gene transfer.</title>
        <authorList>
            <person name="Misner I."/>
            <person name="Blouin N."/>
            <person name="Leonard G."/>
            <person name="Richards T.A."/>
            <person name="Lane C.E."/>
        </authorList>
    </citation>
    <scope>NUCLEOTIDE SEQUENCE [LARGE SCALE GENOMIC DNA]</scope>
    <source>
        <strain evidence="2 3">ATCC 34112</strain>
    </source>
</reference>
<feature type="transmembrane region" description="Helical" evidence="1">
    <location>
        <begin position="294"/>
        <end position="316"/>
    </location>
</feature>
<evidence type="ECO:0008006" key="4">
    <source>
        <dbReference type="Google" id="ProtNLM"/>
    </source>
</evidence>
<feature type="transmembrane region" description="Helical" evidence="1">
    <location>
        <begin position="364"/>
        <end position="387"/>
    </location>
</feature>
<feature type="transmembrane region" description="Helical" evidence="1">
    <location>
        <begin position="393"/>
        <end position="413"/>
    </location>
</feature>
<feature type="transmembrane region" description="Helical" evidence="1">
    <location>
        <begin position="264"/>
        <end position="282"/>
    </location>
</feature>
<keyword evidence="1" id="KW-0472">Membrane</keyword>
<evidence type="ECO:0000313" key="3">
    <source>
        <dbReference type="Proteomes" id="UP000243217"/>
    </source>
</evidence>
<dbReference type="AlphaFoldDB" id="A0A1V9ZXK0"/>
<gene>
    <name evidence="2" type="ORF">THRCLA_04946</name>
</gene>
<dbReference type="PANTHER" id="PTHR22911">
    <property type="entry name" value="ACYL-MALONYL CONDENSING ENZYME-RELATED"/>
    <property type="match status" value="1"/>
</dbReference>
<dbReference type="OrthoDB" id="74158at2759"/>
<feature type="transmembrane region" description="Helical" evidence="1">
    <location>
        <begin position="233"/>
        <end position="252"/>
    </location>
</feature>
<evidence type="ECO:0000256" key="1">
    <source>
        <dbReference type="SAM" id="Phobius"/>
    </source>
</evidence>
<accession>A0A1V9ZXK0</accession>
<dbReference type="EMBL" id="JNBS01001090">
    <property type="protein sequence ID" value="OQS02699.1"/>
    <property type="molecule type" value="Genomic_DNA"/>
</dbReference>
<feature type="transmembrane region" description="Helical" evidence="1">
    <location>
        <begin position="328"/>
        <end position="352"/>
    </location>
</feature>
<dbReference type="Proteomes" id="UP000243217">
    <property type="component" value="Unassembled WGS sequence"/>
</dbReference>
<keyword evidence="1" id="KW-1133">Transmembrane helix</keyword>